<evidence type="ECO:0000256" key="4">
    <source>
        <dbReference type="ARBA" id="ARBA00023163"/>
    </source>
</evidence>
<feature type="coiled-coil region" evidence="6">
    <location>
        <begin position="248"/>
        <end position="282"/>
    </location>
</feature>
<dbReference type="SUPFAM" id="SSF57959">
    <property type="entry name" value="Leucine zipper domain"/>
    <property type="match status" value="1"/>
</dbReference>
<dbReference type="Proteomes" id="UP000694872">
    <property type="component" value="Unplaced"/>
</dbReference>
<dbReference type="GO" id="GO:0005634">
    <property type="term" value="C:nucleus"/>
    <property type="evidence" value="ECO:0007669"/>
    <property type="project" value="UniProtKB-SubCell"/>
</dbReference>
<evidence type="ECO:0000256" key="5">
    <source>
        <dbReference type="ARBA" id="ARBA00023242"/>
    </source>
</evidence>
<dbReference type="GO" id="GO:0000981">
    <property type="term" value="F:DNA-binding transcription factor activity, RNA polymerase II-specific"/>
    <property type="evidence" value="ECO:0007669"/>
    <property type="project" value="TreeGrafter"/>
</dbReference>
<dbReference type="RefSeq" id="XP_013182292.1">
    <property type="nucleotide sequence ID" value="XM_013326838.1"/>
</dbReference>
<sequence>MEGMVEENGTSGGAGGTDPLTNSNSSAPAPAPHVVAATSIVQLNLPAQSPSAQAQSVIQPNQQSVIQTASNIQSVQLPKGNVILVSKPSSVIHTTQGTLQTLQIKPEPNTVVSTQGQSCTDDSCSDDESPKRKYREMLTRRPSYRKILNDLGGAEIADNRMGSKPGCENEVSLSTPLSFAPVIPAGALQTESGLHTLAVSGAAGGGTIVQYATNQDGQFYVPGPMLEDQTRKRELRLLKNREAARECRRKKKEYIKCLENRVAVLENQNKALIEELKSLKELYCQQKTE</sequence>
<dbReference type="EMBL" id="KQ459606">
    <property type="protein sequence ID" value="KPI91457.1"/>
    <property type="molecule type" value="Genomic_DNA"/>
</dbReference>
<keyword evidence="4" id="KW-0804">Transcription</keyword>
<evidence type="ECO:0000256" key="2">
    <source>
        <dbReference type="ARBA" id="ARBA00023015"/>
    </source>
</evidence>
<comment type="subcellular location">
    <subcellularLocation>
        <location evidence="1">Nucleus</location>
    </subcellularLocation>
</comment>
<dbReference type="KEGG" id="pxu:106128443"/>
<evidence type="ECO:0000313" key="11">
    <source>
        <dbReference type="Proteomes" id="UP000053268"/>
    </source>
</evidence>
<dbReference type="AlphaFoldDB" id="A0A194PDX1"/>
<dbReference type="InterPro" id="IPR004827">
    <property type="entry name" value="bZIP"/>
</dbReference>
<dbReference type="Proteomes" id="UP000053268">
    <property type="component" value="Unassembled WGS sequence"/>
</dbReference>
<evidence type="ECO:0000256" key="3">
    <source>
        <dbReference type="ARBA" id="ARBA00023125"/>
    </source>
</evidence>
<dbReference type="InterPro" id="IPR001630">
    <property type="entry name" value="Leuzip_CREB"/>
</dbReference>
<dbReference type="PANTHER" id="PTHR45879:SF3">
    <property type="entry name" value="CYCLIC AMP RESPONSE ELEMENT-BINDING PROTEIN B"/>
    <property type="match status" value="1"/>
</dbReference>
<dbReference type="PANTHER" id="PTHR45879">
    <property type="entry name" value="CYCLIC AMP RESPONSE ELEMENT-BINDING PROTEIN B"/>
    <property type="match status" value="1"/>
</dbReference>
<keyword evidence="11" id="KW-1185">Reference proteome</keyword>
<evidence type="ECO:0000259" key="8">
    <source>
        <dbReference type="PROSITE" id="PS50217"/>
    </source>
</evidence>
<dbReference type="OrthoDB" id="5970722at2759"/>
<evidence type="ECO:0000256" key="6">
    <source>
        <dbReference type="SAM" id="Coils"/>
    </source>
</evidence>
<dbReference type="PROSITE" id="PS50217">
    <property type="entry name" value="BZIP"/>
    <property type="match status" value="1"/>
</dbReference>
<protein>
    <submittedName>
        <fullName evidence="12">Cyclic AMP response element-binding protein B isoform X1</fullName>
    </submittedName>
    <submittedName>
        <fullName evidence="10">Cyclic AMP-responsive element-binding protein 1</fullName>
    </submittedName>
</protein>
<evidence type="ECO:0000256" key="1">
    <source>
        <dbReference type="ARBA" id="ARBA00004123"/>
    </source>
</evidence>
<dbReference type="InterPro" id="IPR046347">
    <property type="entry name" value="bZIP_sf"/>
</dbReference>
<organism evidence="10 11">
    <name type="scientific">Papilio xuthus</name>
    <name type="common">Asian swallowtail butterfly</name>
    <dbReference type="NCBI Taxonomy" id="66420"/>
    <lineage>
        <taxon>Eukaryota</taxon>
        <taxon>Metazoa</taxon>
        <taxon>Ecdysozoa</taxon>
        <taxon>Arthropoda</taxon>
        <taxon>Hexapoda</taxon>
        <taxon>Insecta</taxon>
        <taxon>Pterygota</taxon>
        <taxon>Neoptera</taxon>
        <taxon>Endopterygota</taxon>
        <taxon>Lepidoptera</taxon>
        <taxon>Glossata</taxon>
        <taxon>Ditrysia</taxon>
        <taxon>Papilionoidea</taxon>
        <taxon>Papilionidae</taxon>
        <taxon>Papilioninae</taxon>
        <taxon>Papilio</taxon>
    </lineage>
</organism>
<accession>A0A194PDX1</accession>
<reference evidence="12" key="2">
    <citation type="submission" date="2025-04" db="UniProtKB">
        <authorList>
            <consortium name="RefSeq"/>
        </authorList>
    </citation>
    <scope>IDENTIFICATION</scope>
</reference>
<reference evidence="10 11" key="1">
    <citation type="journal article" date="2015" name="Nat. Commun.">
        <title>Outbred genome sequencing and CRISPR/Cas9 gene editing in butterflies.</title>
        <authorList>
            <person name="Li X."/>
            <person name="Fan D."/>
            <person name="Zhang W."/>
            <person name="Liu G."/>
            <person name="Zhang L."/>
            <person name="Zhao L."/>
            <person name="Fang X."/>
            <person name="Chen L."/>
            <person name="Dong Y."/>
            <person name="Chen Y."/>
            <person name="Ding Y."/>
            <person name="Zhao R."/>
            <person name="Feng M."/>
            <person name="Zhu Y."/>
            <person name="Feng Y."/>
            <person name="Jiang X."/>
            <person name="Zhu D."/>
            <person name="Xiang H."/>
            <person name="Feng X."/>
            <person name="Li S."/>
            <person name="Wang J."/>
            <person name="Zhang G."/>
            <person name="Kronforst M.R."/>
            <person name="Wang W."/>
        </authorList>
    </citation>
    <scope>NUCLEOTIDE SEQUENCE [LARGE SCALE GENOMIC DNA]</scope>
    <source>
        <strain evidence="10">Ya'a_city_454_Px</strain>
        <tissue evidence="10">Whole body</tissue>
    </source>
</reference>
<dbReference type="STRING" id="66420.A0A194PDX1"/>
<dbReference type="Pfam" id="PF02173">
    <property type="entry name" value="pKID"/>
    <property type="match status" value="1"/>
</dbReference>
<feature type="domain" description="KID" evidence="9">
    <location>
        <begin position="111"/>
        <end position="170"/>
    </location>
</feature>
<keyword evidence="2" id="KW-0805">Transcription regulation</keyword>
<dbReference type="InterPro" id="IPR003102">
    <property type="entry name" value="CREB1-like_pKID"/>
</dbReference>
<dbReference type="FunFam" id="1.20.5.170:FF:000003">
    <property type="entry name" value="cAMP-responsive element modulator isoform X2"/>
    <property type="match status" value="1"/>
</dbReference>
<dbReference type="Pfam" id="PF00170">
    <property type="entry name" value="bZIP_1"/>
    <property type="match status" value="1"/>
</dbReference>
<dbReference type="GO" id="GO:0000978">
    <property type="term" value="F:RNA polymerase II cis-regulatory region sequence-specific DNA binding"/>
    <property type="evidence" value="ECO:0007669"/>
    <property type="project" value="TreeGrafter"/>
</dbReference>
<dbReference type="PRINTS" id="PR00041">
    <property type="entry name" value="LEUZIPPRCREB"/>
</dbReference>
<evidence type="ECO:0000313" key="10">
    <source>
        <dbReference type="EMBL" id="KPI91457.1"/>
    </source>
</evidence>
<dbReference type="Gene3D" id="1.20.5.170">
    <property type="match status" value="1"/>
</dbReference>
<evidence type="ECO:0000313" key="12">
    <source>
        <dbReference type="RefSeq" id="XP_013182292.1"/>
    </source>
</evidence>
<keyword evidence="3" id="KW-0238">DNA-binding</keyword>
<dbReference type="PROSITE" id="PS50953">
    <property type="entry name" value="KID"/>
    <property type="match status" value="1"/>
</dbReference>
<keyword evidence="6" id="KW-0175">Coiled coil</keyword>
<proteinExistence type="predicted"/>
<name>A0A194PDX1_PAPXU</name>
<dbReference type="GO" id="GO:0005667">
    <property type="term" value="C:transcription regulator complex"/>
    <property type="evidence" value="ECO:0007669"/>
    <property type="project" value="TreeGrafter"/>
</dbReference>
<dbReference type="CTD" id="32817"/>
<feature type="domain" description="BZIP" evidence="8">
    <location>
        <begin position="230"/>
        <end position="289"/>
    </location>
</feature>
<keyword evidence="5" id="KW-0539">Nucleus</keyword>
<dbReference type="CDD" id="cd14690">
    <property type="entry name" value="bZIP_CREB1"/>
    <property type="match status" value="1"/>
</dbReference>
<gene>
    <name evidence="12" type="primary">LOC106128443</name>
    <name evidence="10" type="ORF">RR46_14961</name>
</gene>
<dbReference type="GeneID" id="106128443"/>
<feature type="region of interest" description="Disordered" evidence="7">
    <location>
        <begin position="1"/>
        <end position="31"/>
    </location>
</feature>
<evidence type="ECO:0000259" key="9">
    <source>
        <dbReference type="PROSITE" id="PS50953"/>
    </source>
</evidence>
<dbReference type="SMART" id="SM00338">
    <property type="entry name" value="BRLZ"/>
    <property type="match status" value="1"/>
</dbReference>
<feature type="region of interest" description="Disordered" evidence="7">
    <location>
        <begin position="110"/>
        <end position="130"/>
    </location>
</feature>
<evidence type="ECO:0000256" key="7">
    <source>
        <dbReference type="SAM" id="MobiDB-lite"/>
    </source>
</evidence>
<dbReference type="PROSITE" id="PS00036">
    <property type="entry name" value="BZIP_BASIC"/>
    <property type="match status" value="1"/>
</dbReference>